<dbReference type="AlphaFoldDB" id="A0AB39KXH9"/>
<evidence type="ECO:0000256" key="1">
    <source>
        <dbReference type="SAM" id="SignalP"/>
    </source>
</evidence>
<feature type="domain" description="Beta-lactamase-related" evidence="2">
    <location>
        <begin position="48"/>
        <end position="372"/>
    </location>
</feature>
<dbReference type="RefSeq" id="WP_369062209.1">
    <property type="nucleotide sequence ID" value="NZ_CP158375.1"/>
</dbReference>
<gene>
    <name evidence="3" type="ORF">ABOZ73_08110</name>
</gene>
<organism evidence="3">
    <name type="scientific">Caulobacter sp. 73W</name>
    <dbReference type="NCBI Taxonomy" id="3161137"/>
    <lineage>
        <taxon>Bacteria</taxon>
        <taxon>Pseudomonadati</taxon>
        <taxon>Pseudomonadota</taxon>
        <taxon>Alphaproteobacteria</taxon>
        <taxon>Caulobacterales</taxon>
        <taxon>Caulobacteraceae</taxon>
        <taxon>Caulobacter</taxon>
    </lineage>
</organism>
<evidence type="ECO:0000313" key="3">
    <source>
        <dbReference type="EMBL" id="XDO98364.1"/>
    </source>
</evidence>
<dbReference type="InterPro" id="IPR050491">
    <property type="entry name" value="AmpC-like"/>
</dbReference>
<dbReference type="InterPro" id="IPR012338">
    <property type="entry name" value="Beta-lactam/transpept-like"/>
</dbReference>
<dbReference type="Gene3D" id="3.40.710.10">
    <property type="entry name" value="DD-peptidase/beta-lactamase superfamily"/>
    <property type="match status" value="1"/>
</dbReference>
<dbReference type="PANTHER" id="PTHR46825:SF9">
    <property type="entry name" value="BETA-LACTAMASE-RELATED DOMAIN-CONTAINING PROTEIN"/>
    <property type="match status" value="1"/>
</dbReference>
<sequence length="391" mass="40972">MLSGSSMLRSSLCVALLIGVAALAPSADAQTRKPVCEGLAAAVKALGEQSLAKGAPGLVMAVDVPGREPVIAAFGSADLEAQAPMRAGAVFKIASLTKQFTAAAVLALTEDGLLDLDRPAVAYLPEHAFLGDITTRQLLIQTSGLADYAQAVEESGAKSASRSPAQMAALISALKPPRTFAAGEAWAYSNSNYVILGLLIEKLSGQSFETFLESRILARAGMTSSAVDHVADIVPGRVRGYSRASRAPLKLRNADWIDPSVPGPAGALRATAPDLLSWSRSLFSGAIISRQSLDAMTAPGRLSDGRTTRHGMPAAWREGLKADYAMGLFRSASPLGDRLWHSGDIEGFSTWMAHYPQKGVTLVILMNADFLDLDTAGLEAAAADRRLCPAA</sequence>
<feature type="chain" id="PRO_5044285247" evidence="1">
    <location>
        <begin position="30"/>
        <end position="391"/>
    </location>
</feature>
<protein>
    <submittedName>
        <fullName evidence="3">Serine hydrolase domain-containing protein</fullName>
        <ecNumber evidence="3">3.1.1.103</ecNumber>
    </submittedName>
</protein>
<dbReference type="InterPro" id="IPR001466">
    <property type="entry name" value="Beta-lactam-related"/>
</dbReference>
<dbReference type="Pfam" id="PF00144">
    <property type="entry name" value="Beta-lactamase"/>
    <property type="match status" value="1"/>
</dbReference>
<dbReference type="PANTHER" id="PTHR46825">
    <property type="entry name" value="D-ALANYL-D-ALANINE-CARBOXYPEPTIDASE/ENDOPEPTIDASE AMPH"/>
    <property type="match status" value="1"/>
</dbReference>
<keyword evidence="1" id="KW-0732">Signal</keyword>
<evidence type="ECO:0000259" key="2">
    <source>
        <dbReference type="Pfam" id="PF00144"/>
    </source>
</evidence>
<keyword evidence="3" id="KW-0378">Hydrolase</keyword>
<dbReference type="EMBL" id="CP158375">
    <property type="protein sequence ID" value="XDO98364.1"/>
    <property type="molecule type" value="Genomic_DNA"/>
</dbReference>
<dbReference type="SUPFAM" id="SSF56601">
    <property type="entry name" value="beta-lactamase/transpeptidase-like"/>
    <property type="match status" value="1"/>
</dbReference>
<reference evidence="3" key="1">
    <citation type="submission" date="2024-06" db="EMBL/GenBank/DDBJ databases">
        <title>Caulobacter inopinatus, sp. nov.</title>
        <authorList>
            <person name="Donachie S.P."/>
        </authorList>
    </citation>
    <scope>NUCLEOTIDE SEQUENCE</scope>
    <source>
        <strain evidence="3">73W</strain>
    </source>
</reference>
<feature type="signal peptide" evidence="1">
    <location>
        <begin position="1"/>
        <end position="29"/>
    </location>
</feature>
<accession>A0AB39KXH9</accession>
<dbReference type="GO" id="GO:0016787">
    <property type="term" value="F:hydrolase activity"/>
    <property type="evidence" value="ECO:0007669"/>
    <property type="project" value="UniProtKB-KW"/>
</dbReference>
<proteinExistence type="predicted"/>
<name>A0AB39KXH9_9CAUL</name>
<dbReference type="EC" id="3.1.1.103" evidence="3"/>